<feature type="region of interest" description="Disordered" evidence="1">
    <location>
        <begin position="98"/>
        <end position="165"/>
    </location>
</feature>
<feature type="compositionally biased region" description="Basic and acidic residues" evidence="1">
    <location>
        <begin position="253"/>
        <end position="263"/>
    </location>
</feature>
<evidence type="ECO:0000313" key="2">
    <source>
        <dbReference type="EMBL" id="KAJ7675284.1"/>
    </source>
</evidence>
<feature type="compositionally biased region" description="Basic and acidic residues" evidence="1">
    <location>
        <begin position="128"/>
        <end position="139"/>
    </location>
</feature>
<feature type="region of interest" description="Disordered" evidence="1">
    <location>
        <begin position="240"/>
        <end position="263"/>
    </location>
</feature>
<dbReference type="EMBL" id="JARKIE010000150">
    <property type="protein sequence ID" value="KAJ7675284.1"/>
    <property type="molecule type" value="Genomic_DNA"/>
</dbReference>
<sequence>MANLVLGQDGRNSALSRPSRKHVSTCPLVLWIFGSLELFVVLPAPPQTTPAFTEPSPAFPGPASTYVDGPNLDHHERGTQFHLRAVNWFTTYPPKMPAATSSSGLSPARQMTRAERQRQGRARNKKSTKSDTTKTADAEKADDEPPITSIPSVNNKYDPDLLPDHRGPYFNHQVSKLVQRDHIDADEKFIAPHELYGQLTKGTLFCARISFKTFIFKEGKYPSKVLHKGYSSAWFPPIPSLSSPSGPSTPTKLHREPESDHNDVDEAFNYFSLKKNKTK</sequence>
<dbReference type="Proteomes" id="UP001221757">
    <property type="component" value="Unassembled WGS sequence"/>
</dbReference>
<evidence type="ECO:0000313" key="3">
    <source>
        <dbReference type="Proteomes" id="UP001221757"/>
    </source>
</evidence>
<evidence type="ECO:0000256" key="1">
    <source>
        <dbReference type="SAM" id="MobiDB-lite"/>
    </source>
</evidence>
<gene>
    <name evidence="2" type="ORF">B0H17DRAFT_1140361</name>
</gene>
<protein>
    <submittedName>
        <fullName evidence="2">Uncharacterized protein</fullName>
    </submittedName>
</protein>
<organism evidence="2 3">
    <name type="scientific">Mycena rosella</name>
    <name type="common">Pink bonnet</name>
    <name type="synonym">Agaricus rosellus</name>
    <dbReference type="NCBI Taxonomy" id="1033263"/>
    <lineage>
        <taxon>Eukaryota</taxon>
        <taxon>Fungi</taxon>
        <taxon>Dikarya</taxon>
        <taxon>Basidiomycota</taxon>
        <taxon>Agaricomycotina</taxon>
        <taxon>Agaricomycetes</taxon>
        <taxon>Agaricomycetidae</taxon>
        <taxon>Agaricales</taxon>
        <taxon>Marasmiineae</taxon>
        <taxon>Mycenaceae</taxon>
        <taxon>Mycena</taxon>
    </lineage>
</organism>
<name>A0AAD7D3L3_MYCRO</name>
<feature type="compositionally biased region" description="Low complexity" evidence="1">
    <location>
        <begin position="240"/>
        <end position="250"/>
    </location>
</feature>
<proteinExistence type="predicted"/>
<dbReference type="AlphaFoldDB" id="A0AAD7D3L3"/>
<comment type="caution">
    <text evidence="2">The sequence shown here is derived from an EMBL/GenBank/DDBJ whole genome shotgun (WGS) entry which is preliminary data.</text>
</comment>
<accession>A0AAD7D3L3</accession>
<keyword evidence="3" id="KW-1185">Reference proteome</keyword>
<reference evidence="2" key="1">
    <citation type="submission" date="2023-03" db="EMBL/GenBank/DDBJ databases">
        <title>Massive genome expansion in bonnet fungi (Mycena s.s.) driven by repeated elements and novel gene families across ecological guilds.</title>
        <authorList>
            <consortium name="Lawrence Berkeley National Laboratory"/>
            <person name="Harder C.B."/>
            <person name="Miyauchi S."/>
            <person name="Viragh M."/>
            <person name="Kuo A."/>
            <person name="Thoen E."/>
            <person name="Andreopoulos B."/>
            <person name="Lu D."/>
            <person name="Skrede I."/>
            <person name="Drula E."/>
            <person name="Henrissat B."/>
            <person name="Morin E."/>
            <person name="Kohler A."/>
            <person name="Barry K."/>
            <person name="LaButti K."/>
            <person name="Morin E."/>
            <person name="Salamov A."/>
            <person name="Lipzen A."/>
            <person name="Mereny Z."/>
            <person name="Hegedus B."/>
            <person name="Baldrian P."/>
            <person name="Stursova M."/>
            <person name="Weitz H."/>
            <person name="Taylor A."/>
            <person name="Grigoriev I.V."/>
            <person name="Nagy L.G."/>
            <person name="Martin F."/>
            <person name="Kauserud H."/>
        </authorList>
    </citation>
    <scope>NUCLEOTIDE SEQUENCE</scope>
    <source>
        <strain evidence="2">CBHHK067</strain>
    </source>
</reference>